<keyword evidence="2" id="KW-1185">Reference proteome</keyword>
<dbReference type="Pfam" id="PF08011">
    <property type="entry name" value="PDDEXK_9"/>
    <property type="match status" value="1"/>
</dbReference>
<dbReference type="InterPro" id="IPR012547">
    <property type="entry name" value="PDDEXK_9"/>
</dbReference>
<dbReference type="AlphaFoldDB" id="A0AAE3D6Z1"/>
<evidence type="ECO:0000313" key="2">
    <source>
        <dbReference type="Proteomes" id="UP001197795"/>
    </source>
</evidence>
<accession>A0AAE3D6Z1</accession>
<dbReference type="EMBL" id="JAJEPV010000024">
    <property type="protein sequence ID" value="MCC2120028.1"/>
    <property type="molecule type" value="Genomic_DNA"/>
</dbReference>
<comment type="caution">
    <text evidence="1">The sequence shown here is derived from an EMBL/GenBank/DDBJ whole genome shotgun (WGS) entry which is preliminary data.</text>
</comment>
<sequence length="74" mass="8101">MLLTQSVSFFDTAGENFYHGFMLGLCALMSGTFVTSNRESGDGRYDIQLKPIRKGMPGILIELKAGKNVEVAVE</sequence>
<dbReference type="Proteomes" id="UP001197795">
    <property type="component" value="Unassembled WGS sequence"/>
</dbReference>
<evidence type="ECO:0000313" key="1">
    <source>
        <dbReference type="EMBL" id="MCC2120028.1"/>
    </source>
</evidence>
<reference evidence="1 2" key="1">
    <citation type="submission" date="2021-10" db="EMBL/GenBank/DDBJ databases">
        <title>Anaerobic single-cell dispensing facilitates the cultivation of human gut bacteria.</title>
        <authorList>
            <person name="Afrizal A."/>
        </authorList>
    </citation>
    <scope>NUCLEOTIDE SEQUENCE [LARGE SCALE GENOMIC DNA]</scope>
    <source>
        <strain evidence="1 2">CLA-AA-H273</strain>
    </source>
</reference>
<proteinExistence type="predicted"/>
<protein>
    <submittedName>
        <fullName evidence="1">PD-(D/E)XK nuclease domain-containing protein</fullName>
    </submittedName>
</protein>
<name>A0AAE3D6Z1_9FIRM</name>
<gene>
    <name evidence="1" type="ORF">LKD75_10595</name>
</gene>
<dbReference type="RefSeq" id="WP_227733433.1">
    <property type="nucleotide sequence ID" value="NZ_JAJEPV010000024.1"/>
</dbReference>
<organism evidence="1 2">
    <name type="scientific">Waltera acetigignens</name>
    <dbReference type="NCBI Taxonomy" id="2981769"/>
    <lineage>
        <taxon>Bacteria</taxon>
        <taxon>Bacillati</taxon>
        <taxon>Bacillota</taxon>
        <taxon>Clostridia</taxon>
        <taxon>Lachnospirales</taxon>
        <taxon>Lachnospiraceae</taxon>
        <taxon>Waltera</taxon>
    </lineage>
</organism>